<evidence type="ECO:0000256" key="2">
    <source>
        <dbReference type="ARBA" id="ARBA00022771"/>
    </source>
</evidence>
<feature type="compositionally biased region" description="Gly residues" evidence="4">
    <location>
        <begin position="113"/>
        <end position="122"/>
    </location>
</feature>
<dbReference type="EMBL" id="JAPMOS010000016">
    <property type="protein sequence ID" value="KAJ4459917.1"/>
    <property type="molecule type" value="Genomic_DNA"/>
</dbReference>
<feature type="region of interest" description="Disordered" evidence="4">
    <location>
        <begin position="100"/>
        <end position="175"/>
    </location>
</feature>
<feature type="compositionally biased region" description="Pro residues" evidence="4">
    <location>
        <begin position="123"/>
        <end position="161"/>
    </location>
</feature>
<evidence type="ECO:0000313" key="7">
    <source>
        <dbReference type="Proteomes" id="UP001141327"/>
    </source>
</evidence>
<feature type="domain" description="U1-C C2H2-type zinc finger" evidence="5">
    <location>
        <begin position="37"/>
        <end position="57"/>
    </location>
</feature>
<evidence type="ECO:0000313" key="6">
    <source>
        <dbReference type="EMBL" id="KAJ4459917.1"/>
    </source>
</evidence>
<keyword evidence="3" id="KW-0862">Zinc</keyword>
<dbReference type="Gene3D" id="3.30.160.60">
    <property type="entry name" value="Classic Zinc Finger"/>
    <property type="match status" value="1"/>
</dbReference>
<evidence type="ECO:0000256" key="1">
    <source>
        <dbReference type="ARBA" id="ARBA00022723"/>
    </source>
</evidence>
<sequence length="175" mass="18647">MPKYVPIAIIATFSLHTTPVCRFPERTGTLFFVIFLASVRKSHNNGWKHKANVRAYYQQFLPQNSLMGDMGMKAPPMSFAPNMPAPFPGALPVNPNSVSRGPSVLPPPMGPMGPMGGREGGPGGPPPMGPMGPMGFPPRFPPGMPFPPPGGMPPNFPPGTPPSDRETSLFLCKPS</sequence>
<keyword evidence="7" id="KW-1185">Reference proteome</keyword>
<dbReference type="InterPro" id="IPR036236">
    <property type="entry name" value="Znf_C2H2_sf"/>
</dbReference>
<gene>
    <name evidence="6" type="ORF">PAPYR_3981</name>
</gene>
<evidence type="ECO:0000256" key="4">
    <source>
        <dbReference type="SAM" id="MobiDB-lite"/>
    </source>
</evidence>
<keyword evidence="2" id="KW-0863">Zinc-finger</keyword>
<dbReference type="Proteomes" id="UP001141327">
    <property type="component" value="Unassembled WGS sequence"/>
</dbReference>
<keyword evidence="1" id="KW-0479">Metal-binding</keyword>
<comment type="caution">
    <text evidence="6">The sequence shown here is derived from an EMBL/GenBank/DDBJ whole genome shotgun (WGS) entry which is preliminary data.</text>
</comment>
<dbReference type="InterPro" id="IPR013085">
    <property type="entry name" value="U1-CZ_Znf_C2H2"/>
</dbReference>
<protein>
    <recommendedName>
        <fullName evidence="5">U1-C C2H2-type zinc finger domain-containing protein</fullName>
    </recommendedName>
</protein>
<dbReference type="SUPFAM" id="SSF57667">
    <property type="entry name" value="beta-beta-alpha zinc fingers"/>
    <property type="match status" value="1"/>
</dbReference>
<accession>A0ABQ8UQD5</accession>
<evidence type="ECO:0000256" key="3">
    <source>
        <dbReference type="ARBA" id="ARBA00022833"/>
    </source>
</evidence>
<reference evidence="6" key="1">
    <citation type="journal article" date="2022" name="bioRxiv">
        <title>Genomics of Preaxostyla Flagellates Illuminates Evolutionary Transitions and the Path Towards Mitochondrial Loss.</title>
        <authorList>
            <person name="Novak L.V.F."/>
            <person name="Treitli S.C."/>
            <person name="Pyrih J."/>
            <person name="Halakuc P."/>
            <person name="Pipaliya S.V."/>
            <person name="Vacek V."/>
            <person name="Brzon O."/>
            <person name="Soukal P."/>
            <person name="Eme L."/>
            <person name="Dacks J.B."/>
            <person name="Karnkowska A."/>
            <person name="Elias M."/>
            <person name="Hampl V."/>
        </authorList>
    </citation>
    <scope>NUCLEOTIDE SEQUENCE</scope>
    <source>
        <strain evidence="6">RCP-MX</strain>
    </source>
</reference>
<dbReference type="Pfam" id="PF06220">
    <property type="entry name" value="zf-U1"/>
    <property type="match status" value="1"/>
</dbReference>
<proteinExistence type="predicted"/>
<organism evidence="6 7">
    <name type="scientific">Paratrimastix pyriformis</name>
    <dbReference type="NCBI Taxonomy" id="342808"/>
    <lineage>
        <taxon>Eukaryota</taxon>
        <taxon>Metamonada</taxon>
        <taxon>Preaxostyla</taxon>
        <taxon>Paratrimastigidae</taxon>
        <taxon>Paratrimastix</taxon>
    </lineage>
</organism>
<evidence type="ECO:0000259" key="5">
    <source>
        <dbReference type="Pfam" id="PF06220"/>
    </source>
</evidence>
<name>A0ABQ8UQD5_9EUKA</name>